<keyword evidence="10" id="KW-1185">Reference proteome</keyword>
<organism evidence="9 10">
    <name type="scientific">Xylaria grammica</name>
    <dbReference type="NCBI Taxonomy" id="363999"/>
    <lineage>
        <taxon>Eukaryota</taxon>
        <taxon>Fungi</taxon>
        <taxon>Dikarya</taxon>
        <taxon>Ascomycota</taxon>
        <taxon>Pezizomycotina</taxon>
        <taxon>Sordariomycetes</taxon>
        <taxon>Xylariomycetidae</taxon>
        <taxon>Xylariales</taxon>
        <taxon>Xylariaceae</taxon>
        <taxon>Xylaria</taxon>
    </lineage>
</organism>
<keyword evidence="2 7" id="KW-0812">Transmembrane</keyword>
<evidence type="ECO:0000256" key="4">
    <source>
        <dbReference type="ARBA" id="ARBA00023136"/>
    </source>
</evidence>
<gene>
    <name evidence="9" type="ORF">EKO27_g8803</name>
</gene>
<dbReference type="Proteomes" id="UP000286045">
    <property type="component" value="Unassembled WGS sequence"/>
</dbReference>
<accession>A0A439CW72</accession>
<evidence type="ECO:0000256" key="1">
    <source>
        <dbReference type="ARBA" id="ARBA00004141"/>
    </source>
</evidence>
<dbReference type="PANTHER" id="PTHR33048">
    <property type="entry name" value="PTH11-LIKE INTEGRAL MEMBRANE PROTEIN (AFU_ORTHOLOGUE AFUA_5G11245)"/>
    <property type="match status" value="1"/>
</dbReference>
<feature type="compositionally biased region" description="Low complexity" evidence="6">
    <location>
        <begin position="319"/>
        <end position="328"/>
    </location>
</feature>
<evidence type="ECO:0000313" key="10">
    <source>
        <dbReference type="Proteomes" id="UP000286045"/>
    </source>
</evidence>
<evidence type="ECO:0000313" key="9">
    <source>
        <dbReference type="EMBL" id="RWA06307.1"/>
    </source>
</evidence>
<keyword evidence="4 7" id="KW-0472">Membrane</keyword>
<dbReference type="EMBL" id="RYZI01000348">
    <property type="protein sequence ID" value="RWA06307.1"/>
    <property type="molecule type" value="Genomic_DNA"/>
</dbReference>
<dbReference type="AlphaFoldDB" id="A0A439CW72"/>
<proteinExistence type="inferred from homology"/>
<feature type="transmembrane region" description="Helical" evidence="7">
    <location>
        <begin position="207"/>
        <end position="229"/>
    </location>
</feature>
<comment type="subcellular location">
    <subcellularLocation>
        <location evidence="1">Membrane</location>
        <topology evidence="1">Multi-pass membrane protein</topology>
    </subcellularLocation>
</comment>
<evidence type="ECO:0000256" key="2">
    <source>
        <dbReference type="ARBA" id="ARBA00022692"/>
    </source>
</evidence>
<evidence type="ECO:0000259" key="8">
    <source>
        <dbReference type="Pfam" id="PF20684"/>
    </source>
</evidence>
<feature type="transmembrane region" description="Helical" evidence="7">
    <location>
        <begin position="91"/>
        <end position="113"/>
    </location>
</feature>
<feature type="transmembrane region" description="Helical" evidence="7">
    <location>
        <begin position="177"/>
        <end position="195"/>
    </location>
</feature>
<feature type="domain" description="Rhodopsin" evidence="8">
    <location>
        <begin position="34"/>
        <end position="295"/>
    </location>
</feature>
<keyword evidence="3 7" id="KW-1133">Transmembrane helix</keyword>
<evidence type="ECO:0000256" key="7">
    <source>
        <dbReference type="SAM" id="Phobius"/>
    </source>
</evidence>
<comment type="similarity">
    <text evidence="5">Belongs to the SAT4 family.</text>
</comment>
<feature type="transmembrane region" description="Helical" evidence="7">
    <location>
        <begin position="125"/>
        <end position="147"/>
    </location>
</feature>
<evidence type="ECO:0000256" key="5">
    <source>
        <dbReference type="ARBA" id="ARBA00038359"/>
    </source>
</evidence>
<protein>
    <recommendedName>
        <fullName evidence="8">Rhodopsin domain-containing protein</fullName>
    </recommendedName>
</protein>
<sequence length="391" mass="43422">MDYTFENIIADPGLGPIIIISLVTIPLTLVATILRLVATKRSRRRLAWDDLFAVLALVGHLGYTITPVGAIPGAADLTDEQAAVLTAKLSYIATPFFYVNQLFAKASLFVLYYRIFWSDNVFVRWIYALAAIHVTWFITFFFLVLFLCNPVSKWWDVTGTQPGTCIDGNAFLVSEETINSSIDLAMVGLTVAMVFKLQTREHIKRKLAFIFTVGGLSGVIGFIKIGIIYSTPNTNGRKLAWLPLVDSHHALSNFILTVADFFVHKSEENDANAFWDILQMATSIFCACAPMYKTIAPVQGVWARLKWSVTSWSVQSLLGSSNAGSSGSSRDRRPSNPSRKGSGPDMETSWGGLVHRPHVATVDSDVELVEVQMLSNKRPKHMMQFEEDDMV</sequence>
<reference evidence="9 10" key="1">
    <citation type="submission" date="2018-12" db="EMBL/GenBank/DDBJ databases">
        <title>Draft genome sequence of Xylaria grammica IHI A82.</title>
        <authorList>
            <person name="Buettner E."/>
            <person name="Kellner H."/>
        </authorList>
    </citation>
    <scope>NUCLEOTIDE SEQUENCE [LARGE SCALE GENOMIC DNA]</scope>
    <source>
        <strain evidence="9 10">IHI A82</strain>
    </source>
</reference>
<comment type="caution">
    <text evidence="9">The sequence shown here is derived from an EMBL/GenBank/DDBJ whole genome shotgun (WGS) entry which is preliminary data.</text>
</comment>
<feature type="transmembrane region" description="Helical" evidence="7">
    <location>
        <begin position="17"/>
        <end position="38"/>
    </location>
</feature>
<dbReference type="Pfam" id="PF20684">
    <property type="entry name" value="Fung_rhodopsin"/>
    <property type="match status" value="1"/>
</dbReference>
<dbReference type="STRING" id="363999.A0A439CW72"/>
<dbReference type="InterPro" id="IPR052337">
    <property type="entry name" value="SAT4-like"/>
</dbReference>
<feature type="region of interest" description="Disordered" evidence="6">
    <location>
        <begin position="319"/>
        <end position="354"/>
    </location>
</feature>
<dbReference type="GO" id="GO:0016020">
    <property type="term" value="C:membrane"/>
    <property type="evidence" value="ECO:0007669"/>
    <property type="project" value="UniProtKB-SubCell"/>
</dbReference>
<feature type="transmembrane region" description="Helical" evidence="7">
    <location>
        <begin position="50"/>
        <end position="71"/>
    </location>
</feature>
<evidence type="ECO:0000256" key="3">
    <source>
        <dbReference type="ARBA" id="ARBA00022989"/>
    </source>
</evidence>
<name>A0A439CW72_9PEZI</name>
<dbReference type="InterPro" id="IPR049326">
    <property type="entry name" value="Rhodopsin_dom_fungi"/>
</dbReference>
<dbReference type="PANTHER" id="PTHR33048:SF47">
    <property type="entry name" value="INTEGRAL MEMBRANE PROTEIN-RELATED"/>
    <property type="match status" value="1"/>
</dbReference>
<evidence type="ECO:0000256" key="6">
    <source>
        <dbReference type="SAM" id="MobiDB-lite"/>
    </source>
</evidence>